<feature type="domain" description="ABC transporter" evidence="3">
    <location>
        <begin position="1"/>
        <end position="239"/>
    </location>
</feature>
<dbReference type="AlphaFoldDB" id="A0A949JYE8"/>
<keyword evidence="5" id="KW-1185">Reference proteome</keyword>
<evidence type="ECO:0000256" key="2">
    <source>
        <dbReference type="ARBA" id="ARBA00022840"/>
    </source>
</evidence>
<evidence type="ECO:0000313" key="4">
    <source>
        <dbReference type="EMBL" id="MBU9736374.1"/>
    </source>
</evidence>
<dbReference type="EMBL" id="JAHQCW010000009">
    <property type="protein sequence ID" value="MBU9736374.1"/>
    <property type="molecule type" value="Genomic_DNA"/>
</dbReference>
<organism evidence="4 5">
    <name type="scientific">Diplocloster agilis</name>
    <dbReference type="NCBI Taxonomy" id="2850323"/>
    <lineage>
        <taxon>Bacteria</taxon>
        <taxon>Bacillati</taxon>
        <taxon>Bacillota</taxon>
        <taxon>Clostridia</taxon>
        <taxon>Lachnospirales</taxon>
        <taxon>Lachnospiraceae</taxon>
        <taxon>Diplocloster</taxon>
    </lineage>
</organism>
<gene>
    <name evidence="4" type="ORF">KTH89_07490</name>
</gene>
<protein>
    <recommendedName>
        <fullName evidence="3">ABC transporter domain-containing protein</fullName>
    </recommendedName>
</protein>
<sequence>MKKEIFRMHNGFIRQGRILKGPFFLHFCKGEISGIITDDSFEKEMLIQFFRCKNSLVSGDFYYNEQRIAAEDRNNSYRKLISETTSVISGNSQLFESLTIVDNIFIPSFFIKRRKHKKVAARLMEFFDIDIPLHMRVRDLTTFQRLQIEILHAVACHHKLIIVSDINGMLRSKERNKLRQLYERLAQIGYAICQIESLNNISLNTLDRVQVIEKGRGVGSYSRTEIEYSEIARLINADGESSQSELLQKKDARFFDGFKGTVLEAKDICCGHLRQFSMKLSKGEIAEINCRSGRDYIEIKNVFTGRANPVSGKFIYEGRVRNLNVLSRAIAKGEIGCVDFADLDNLLFENLSIVENICYPLCLKNTGFFLHKKYRKLAEDYVKKLMPGLNLEKRVKSLTQEQIMQLAFCKWILCKPKLLIIFISSPFLKDEPDHVADRLIIELSRYGVPVLILSERYKFESKIIETEYVVHDGVIAKKQ</sequence>
<evidence type="ECO:0000259" key="3">
    <source>
        <dbReference type="PROSITE" id="PS50893"/>
    </source>
</evidence>
<dbReference type="InterPro" id="IPR050107">
    <property type="entry name" value="ABC_carbohydrate_import_ATPase"/>
</dbReference>
<evidence type="ECO:0000313" key="5">
    <source>
        <dbReference type="Proteomes" id="UP000712157"/>
    </source>
</evidence>
<dbReference type="PANTHER" id="PTHR43790:SF4">
    <property type="entry name" value="GUANOSINE IMPORT ATP-BINDING PROTEIN NUPO"/>
    <property type="match status" value="1"/>
</dbReference>
<name>A0A949JYE8_9FIRM</name>
<dbReference type="Proteomes" id="UP000712157">
    <property type="component" value="Unassembled WGS sequence"/>
</dbReference>
<keyword evidence="2" id="KW-0067">ATP-binding</keyword>
<dbReference type="GO" id="GO:0016887">
    <property type="term" value="F:ATP hydrolysis activity"/>
    <property type="evidence" value="ECO:0007669"/>
    <property type="project" value="InterPro"/>
</dbReference>
<dbReference type="PANTHER" id="PTHR43790">
    <property type="entry name" value="CARBOHYDRATE TRANSPORT ATP-BINDING PROTEIN MG119-RELATED"/>
    <property type="match status" value="1"/>
</dbReference>
<accession>A0A949JYE8</accession>
<dbReference type="InterPro" id="IPR027417">
    <property type="entry name" value="P-loop_NTPase"/>
</dbReference>
<keyword evidence="1" id="KW-0547">Nucleotide-binding</keyword>
<dbReference type="RefSeq" id="WP_238721243.1">
    <property type="nucleotide sequence ID" value="NZ_JAHQCW010000009.1"/>
</dbReference>
<dbReference type="Gene3D" id="3.40.50.300">
    <property type="entry name" value="P-loop containing nucleotide triphosphate hydrolases"/>
    <property type="match status" value="2"/>
</dbReference>
<comment type="caution">
    <text evidence="4">The sequence shown here is derived from an EMBL/GenBank/DDBJ whole genome shotgun (WGS) entry which is preliminary data.</text>
</comment>
<dbReference type="SUPFAM" id="SSF52540">
    <property type="entry name" value="P-loop containing nucleoside triphosphate hydrolases"/>
    <property type="match status" value="2"/>
</dbReference>
<evidence type="ECO:0000256" key="1">
    <source>
        <dbReference type="ARBA" id="ARBA00022741"/>
    </source>
</evidence>
<dbReference type="GO" id="GO:0005524">
    <property type="term" value="F:ATP binding"/>
    <property type="evidence" value="ECO:0007669"/>
    <property type="project" value="UniProtKB-KW"/>
</dbReference>
<proteinExistence type="predicted"/>
<dbReference type="InterPro" id="IPR003439">
    <property type="entry name" value="ABC_transporter-like_ATP-bd"/>
</dbReference>
<reference evidence="4" key="1">
    <citation type="submission" date="2021-06" db="EMBL/GenBank/DDBJ databases">
        <title>Description of novel taxa of the family Lachnospiraceae.</title>
        <authorList>
            <person name="Chaplin A.V."/>
            <person name="Sokolova S.R."/>
            <person name="Pikina A.P."/>
            <person name="Korzhanova M."/>
            <person name="Belova V."/>
            <person name="Korostin D."/>
            <person name="Efimov B.A."/>
        </authorList>
    </citation>
    <scope>NUCLEOTIDE SEQUENCE</scope>
    <source>
        <strain evidence="4">ASD5720</strain>
    </source>
</reference>
<dbReference type="PROSITE" id="PS50893">
    <property type="entry name" value="ABC_TRANSPORTER_2"/>
    <property type="match status" value="1"/>
</dbReference>